<dbReference type="EMBL" id="PRLE01000002">
    <property type="protein sequence ID" value="RAW60346.1"/>
    <property type="molecule type" value="Genomic_DNA"/>
</dbReference>
<evidence type="ECO:0000313" key="1">
    <source>
        <dbReference type="EMBL" id="RAW60346.1"/>
    </source>
</evidence>
<comment type="caution">
    <text evidence="1">The sequence shown here is derived from an EMBL/GenBank/DDBJ whole genome shotgun (WGS) entry which is preliminary data.</text>
</comment>
<evidence type="ECO:0008006" key="3">
    <source>
        <dbReference type="Google" id="ProtNLM"/>
    </source>
</evidence>
<accession>A0A329UGX5</accession>
<protein>
    <recommendedName>
        <fullName evidence="3">MarR family transcriptional regulator</fullName>
    </recommendedName>
</protein>
<name>A0A329UGX5_9FIRM</name>
<dbReference type="AlphaFoldDB" id="A0A329UGX5"/>
<dbReference type="RefSeq" id="WP_112148259.1">
    <property type="nucleotide sequence ID" value="NZ_PRLE01000002.1"/>
</dbReference>
<sequence>MITYHNRTHMTAVPTELLQDTHLSVEAKGFAAILYAIGDEGVELSELACQLNMPEERISVVLTELSDTDYLQIRKEGDDEFCLELRGK</sequence>
<proteinExistence type="predicted"/>
<reference evidence="1 2" key="1">
    <citation type="submission" date="2018-02" db="EMBL/GenBank/DDBJ databases">
        <title>Complete genome sequencing of Faecalibacterium prausnitzii strains isolated from the human gut.</title>
        <authorList>
            <person name="Fitzgerald B.C."/>
            <person name="Shkoporov A.N."/>
            <person name="Ross P.R."/>
            <person name="Hill C."/>
        </authorList>
    </citation>
    <scope>NUCLEOTIDE SEQUENCE [LARGE SCALE GENOMIC DNA]</scope>
    <source>
        <strain evidence="1 2">APC923/61-1</strain>
    </source>
</reference>
<dbReference type="OrthoDB" id="2083125at2"/>
<gene>
    <name evidence="1" type="ORF">C4N22_05475</name>
</gene>
<organism evidence="1 2">
    <name type="scientific">Faecalibacterium prausnitzii</name>
    <dbReference type="NCBI Taxonomy" id="853"/>
    <lineage>
        <taxon>Bacteria</taxon>
        <taxon>Bacillati</taxon>
        <taxon>Bacillota</taxon>
        <taxon>Clostridia</taxon>
        <taxon>Eubacteriales</taxon>
        <taxon>Oscillospiraceae</taxon>
        <taxon>Faecalibacterium</taxon>
    </lineage>
</organism>
<dbReference type="Proteomes" id="UP000250583">
    <property type="component" value="Unassembled WGS sequence"/>
</dbReference>
<evidence type="ECO:0000313" key="2">
    <source>
        <dbReference type="Proteomes" id="UP000250583"/>
    </source>
</evidence>